<accession>A0A0A0BED1</accession>
<protein>
    <submittedName>
        <fullName evidence="1">Uncharacterized protein</fullName>
    </submittedName>
</protein>
<dbReference type="AlphaFoldDB" id="A0A0A0BED1"/>
<gene>
    <name evidence="1" type="ORF">LP43_2078</name>
</gene>
<organism evidence="1 2">
    <name type="scientific">Methylophaga thiooxydans</name>
    <dbReference type="NCBI Taxonomy" id="392484"/>
    <lineage>
        <taxon>Bacteria</taxon>
        <taxon>Pseudomonadati</taxon>
        <taxon>Pseudomonadota</taxon>
        <taxon>Gammaproteobacteria</taxon>
        <taxon>Thiotrichales</taxon>
        <taxon>Piscirickettsiaceae</taxon>
        <taxon>Methylophaga</taxon>
    </lineage>
</organism>
<comment type="caution">
    <text evidence="1">The sequence shown here is derived from an EMBL/GenBank/DDBJ whole genome shotgun (WGS) entry which is preliminary data.</text>
</comment>
<dbReference type="STRING" id="392484.LP43_2078"/>
<evidence type="ECO:0000313" key="1">
    <source>
        <dbReference type="EMBL" id="KGM06205.1"/>
    </source>
</evidence>
<dbReference type="RefSeq" id="WP_052094148.1">
    <property type="nucleotide sequence ID" value="NZ_JRQD01000005.1"/>
</dbReference>
<name>A0A0A0BED1_9GAMM</name>
<evidence type="ECO:0000313" key="2">
    <source>
        <dbReference type="Proteomes" id="UP000029999"/>
    </source>
</evidence>
<proteinExistence type="predicted"/>
<sequence length="253" mass="28417">MAELKKLLGSLPTGLRTPLISEYKKLTQNYMEHRWEPAELSGGKICEIVYSIIKGHIDGNYPSSPSKPRNMVAACRQLENENSLPRSFQILIPRMLPALYEIRNNRGVGHVGSEIDANNVDATLMLTMVNWIMAELVRVLHTGSLEDAQLAVDALAQRNTPLVWDSKGFKKVLSPTMNLKDQILLLASSTDESVTIQELMEWTESTNKTYYKKILSALHKEKLIHFDESEQKVTLLPAGSNQVASIVEYHAKT</sequence>
<dbReference type="EMBL" id="JRQD01000005">
    <property type="protein sequence ID" value="KGM06205.1"/>
    <property type="molecule type" value="Genomic_DNA"/>
</dbReference>
<dbReference type="Proteomes" id="UP000029999">
    <property type="component" value="Unassembled WGS sequence"/>
</dbReference>
<reference evidence="1 2" key="1">
    <citation type="submission" date="2014-09" db="EMBL/GenBank/DDBJ databases">
        <authorList>
            <person name="Grob C."/>
            <person name="Taubert M."/>
            <person name="Howat A.M."/>
            <person name="Burns O.J."/>
            <person name="Dixon J.L."/>
            <person name="Chen Y."/>
            <person name="Murrell J.C."/>
        </authorList>
    </citation>
    <scope>NUCLEOTIDE SEQUENCE [LARGE SCALE GENOMIC DNA]</scope>
    <source>
        <strain evidence="1">L4</strain>
    </source>
</reference>